<dbReference type="SUPFAM" id="SSF56104">
    <property type="entry name" value="SAICAR synthase-like"/>
    <property type="match status" value="1"/>
</dbReference>
<sequence length="386" mass="42178">MGSARDKPAAFEFTHLAAAVLAGSDYRDTAGNAAEAVVFEEYAGPVFQRLRDSMRLSQHSYIASFPELGSVIEFAANSKSAQRFFFSSDGRYMVKTMSDTEVASFMALLPHYAEHLRTHSASLLTRFLGLYRVTTAAGAAATFVVAANIFYEPPGVELVERYDLKGSRVGRRTRKTPGQQVKTTTVLKDLDLAETGRMRIGRRQKEALMSALRADAAFLASHDLMDYSLLVGVRAPRQTRPLATSNSGRPGHQETSDRDPVKPPVAPSSQLGNETAVVVDNVDNKPLQGESAAVVGALLRACTLPARLLARALRAPLGALLRRRTPPPPRRARVQLGLIDVLQRYSLRKTLETAAKGVVHDKHQISSVPPAEYAKRLVAFIDAHFE</sequence>
<dbReference type="Gene3D" id="3.30.810.10">
    <property type="entry name" value="2-Layer Sandwich"/>
    <property type="match status" value="1"/>
</dbReference>
<keyword evidence="5" id="KW-1185">Reference proteome</keyword>
<dbReference type="CDD" id="cd00139">
    <property type="entry name" value="PIPKc"/>
    <property type="match status" value="1"/>
</dbReference>
<dbReference type="SMART" id="SM00330">
    <property type="entry name" value="PIPKc"/>
    <property type="match status" value="1"/>
</dbReference>
<dbReference type="GO" id="GO:0046854">
    <property type="term" value="P:phosphatidylinositol phosphate biosynthetic process"/>
    <property type="evidence" value="ECO:0007669"/>
    <property type="project" value="TreeGrafter"/>
</dbReference>
<keyword evidence="1" id="KW-0067">ATP-binding</keyword>
<keyword evidence="1" id="KW-0547">Nucleotide-binding</keyword>
<dbReference type="OrthoDB" id="2129491at2759"/>
<dbReference type="GO" id="GO:0005886">
    <property type="term" value="C:plasma membrane"/>
    <property type="evidence" value="ECO:0007669"/>
    <property type="project" value="TreeGrafter"/>
</dbReference>
<gene>
    <name evidence="4" type="ORF">JKP88DRAFT_323323</name>
</gene>
<dbReference type="EMBL" id="JAFCMP010000360">
    <property type="protein sequence ID" value="KAG5180735.1"/>
    <property type="molecule type" value="Genomic_DNA"/>
</dbReference>
<name>A0A835YSQ2_9STRA</name>
<evidence type="ECO:0000259" key="3">
    <source>
        <dbReference type="PROSITE" id="PS51455"/>
    </source>
</evidence>
<dbReference type="PANTHER" id="PTHR23086:SF8">
    <property type="entry name" value="PHOSPHATIDYLINOSITOL 5-PHOSPHATE 4-KINASE, ISOFORM A"/>
    <property type="match status" value="1"/>
</dbReference>
<comment type="caution">
    <text evidence="4">The sequence shown here is derived from an EMBL/GenBank/DDBJ whole genome shotgun (WGS) entry which is preliminary data.</text>
</comment>
<evidence type="ECO:0000313" key="4">
    <source>
        <dbReference type="EMBL" id="KAG5180735.1"/>
    </source>
</evidence>
<dbReference type="AlphaFoldDB" id="A0A835YSQ2"/>
<evidence type="ECO:0000256" key="1">
    <source>
        <dbReference type="PROSITE-ProRule" id="PRU00781"/>
    </source>
</evidence>
<feature type="region of interest" description="Disordered" evidence="2">
    <location>
        <begin position="240"/>
        <end position="272"/>
    </location>
</feature>
<keyword evidence="1" id="KW-0808">Transferase</keyword>
<dbReference type="Proteomes" id="UP000664859">
    <property type="component" value="Unassembled WGS sequence"/>
</dbReference>
<protein>
    <recommendedName>
        <fullName evidence="3">PIPK domain-containing protein</fullName>
    </recommendedName>
</protein>
<evidence type="ECO:0000256" key="2">
    <source>
        <dbReference type="SAM" id="MobiDB-lite"/>
    </source>
</evidence>
<dbReference type="Gene3D" id="3.30.800.10">
    <property type="entry name" value="Phosphatidylinositol Phosphate Kinase II Beta"/>
    <property type="match status" value="1"/>
</dbReference>
<feature type="compositionally biased region" description="Basic and acidic residues" evidence="2">
    <location>
        <begin position="251"/>
        <end position="261"/>
    </location>
</feature>
<dbReference type="PANTHER" id="PTHR23086">
    <property type="entry name" value="PHOSPHATIDYLINOSITOL-4-PHOSPHATE 5-KINASE"/>
    <property type="match status" value="1"/>
</dbReference>
<organism evidence="4 5">
    <name type="scientific">Tribonema minus</name>
    <dbReference type="NCBI Taxonomy" id="303371"/>
    <lineage>
        <taxon>Eukaryota</taxon>
        <taxon>Sar</taxon>
        <taxon>Stramenopiles</taxon>
        <taxon>Ochrophyta</taxon>
        <taxon>PX clade</taxon>
        <taxon>Xanthophyceae</taxon>
        <taxon>Tribonematales</taxon>
        <taxon>Tribonemataceae</taxon>
        <taxon>Tribonema</taxon>
    </lineage>
</organism>
<dbReference type="InterPro" id="IPR002498">
    <property type="entry name" value="PInositol-4-P-4/5-kinase_core"/>
</dbReference>
<accession>A0A835YSQ2</accession>
<evidence type="ECO:0000313" key="5">
    <source>
        <dbReference type="Proteomes" id="UP000664859"/>
    </source>
</evidence>
<dbReference type="PROSITE" id="PS51455">
    <property type="entry name" value="PIPK"/>
    <property type="match status" value="1"/>
</dbReference>
<dbReference type="GO" id="GO:0016308">
    <property type="term" value="F:1-phosphatidylinositol-4-phosphate 5-kinase activity"/>
    <property type="evidence" value="ECO:0007669"/>
    <property type="project" value="TreeGrafter"/>
</dbReference>
<keyword evidence="1" id="KW-0418">Kinase</keyword>
<feature type="domain" description="PIPK" evidence="3">
    <location>
        <begin position="1"/>
        <end position="385"/>
    </location>
</feature>
<reference evidence="4" key="1">
    <citation type="submission" date="2021-02" db="EMBL/GenBank/DDBJ databases">
        <title>First Annotated Genome of the Yellow-green Alga Tribonema minus.</title>
        <authorList>
            <person name="Mahan K.M."/>
        </authorList>
    </citation>
    <scope>NUCLEOTIDE SEQUENCE</scope>
    <source>
        <strain evidence="4">UTEX B ZZ1240</strain>
    </source>
</reference>
<dbReference type="GO" id="GO:0005524">
    <property type="term" value="F:ATP binding"/>
    <property type="evidence" value="ECO:0007669"/>
    <property type="project" value="UniProtKB-UniRule"/>
</dbReference>
<dbReference type="InterPro" id="IPR023610">
    <property type="entry name" value="PInositol-4/5-P-5/4-kinase"/>
</dbReference>
<proteinExistence type="predicted"/>
<dbReference type="InterPro" id="IPR027484">
    <property type="entry name" value="PInositol-4-P-5-kinase_N"/>
</dbReference>
<dbReference type="Pfam" id="PF01504">
    <property type="entry name" value="PIP5K"/>
    <property type="match status" value="1"/>
</dbReference>
<dbReference type="InterPro" id="IPR027483">
    <property type="entry name" value="PInositol-4-P-4/5-kinase_C_sf"/>
</dbReference>